<dbReference type="GO" id="GO:0016746">
    <property type="term" value="F:acyltransferase activity"/>
    <property type="evidence" value="ECO:0007669"/>
    <property type="project" value="UniProtKB-KW"/>
</dbReference>
<name>A0ABW4SYT6_9ACTN</name>
<organism evidence="2 3">
    <name type="scientific">Nonomuraea mangrovi</name>
    <dbReference type="NCBI Taxonomy" id="2316207"/>
    <lineage>
        <taxon>Bacteria</taxon>
        <taxon>Bacillati</taxon>
        <taxon>Actinomycetota</taxon>
        <taxon>Actinomycetes</taxon>
        <taxon>Streptosporangiales</taxon>
        <taxon>Streptosporangiaceae</taxon>
        <taxon>Nonomuraea</taxon>
    </lineage>
</organism>
<comment type="caution">
    <text evidence="2">The sequence shown here is derived from an EMBL/GenBank/DDBJ whole genome shotgun (WGS) entry which is preliminary data.</text>
</comment>
<dbReference type="SUPFAM" id="SSF110857">
    <property type="entry name" value="Gamma-glutamyl cyclotransferase-like"/>
    <property type="match status" value="1"/>
</dbReference>
<evidence type="ECO:0000313" key="2">
    <source>
        <dbReference type="EMBL" id="MFD1934477.1"/>
    </source>
</evidence>
<evidence type="ECO:0000259" key="1">
    <source>
        <dbReference type="Pfam" id="PF06094"/>
    </source>
</evidence>
<evidence type="ECO:0000313" key="3">
    <source>
        <dbReference type="Proteomes" id="UP001597368"/>
    </source>
</evidence>
<keyword evidence="2" id="KW-0012">Acyltransferase</keyword>
<dbReference type="EMBL" id="JBHUFV010000033">
    <property type="protein sequence ID" value="MFD1934477.1"/>
    <property type="molecule type" value="Genomic_DNA"/>
</dbReference>
<dbReference type="InterPro" id="IPR036568">
    <property type="entry name" value="GGCT-like_sf"/>
</dbReference>
<accession>A0ABW4SYT6</accession>
<dbReference type="InterPro" id="IPR013024">
    <property type="entry name" value="GGCT-like"/>
</dbReference>
<protein>
    <submittedName>
        <fullName evidence="2">Gamma-glutamylcyclotransferase family protein</fullName>
        <ecNumber evidence="2">2.3.2.-</ecNumber>
    </submittedName>
</protein>
<keyword evidence="2" id="KW-0808">Transferase</keyword>
<keyword evidence="3" id="KW-1185">Reference proteome</keyword>
<dbReference type="Proteomes" id="UP001597368">
    <property type="component" value="Unassembled WGS sequence"/>
</dbReference>
<gene>
    <name evidence="2" type="ORF">ACFSKW_23700</name>
</gene>
<feature type="domain" description="Gamma-glutamylcyclotransferase AIG2-like" evidence="1">
    <location>
        <begin position="12"/>
        <end position="118"/>
    </location>
</feature>
<sequence length="122" mass="13091">MAISHNDHPVRLFSYGTLQDPAVQKANFGRELAGDPDSLPGYELSMVEITDPDVVAVSGAALHPIVRPTGRLEDAVEGTVFSISEAELAMADDYEVDDYTRIAVVLGSGTDAWVYVQADLVP</sequence>
<dbReference type="EC" id="2.3.2.-" evidence="2"/>
<dbReference type="Gene3D" id="3.10.490.10">
    <property type="entry name" value="Gamma-glutamyl cyclotransferase-like"/>
    <property type="match status" value="1"/>
</dbReference>
<dbReference type="RefSeq" id="WP_379574527.1">
    <property type="nucleotide sequence ID" value="NZ_JBHUFV010000033.1"/>
</dbReference>
<dbReference type="Pfam" id="PF06094">
    <property type="entry name" value="GGACT"/>
    <property type="match status" value="1"/>
</dbReference>
<proteinExistence type="predicted"/>
<dbReference type="CDD" id="cd06661">
    <property type="entry name" value="GGCT_like"/>
    <property type="match status" value="1"/>
</dbReference>
<reference evidence="3" key="1">
    <citation type="journal article" date="2019" name="Int. J. Syst. Evol. Microbiol.">
        <title>The Global Catalogue of Microorganisms (GCM) 10K type strain sequencing project: providing services to taxonomists for standard genome sequencing and annotation.</title>
        <authorList>
            <consortium name="The Broad Institute Genomics Platform"/>
            <consortium name="The Broad Institute Genome Sequencing Center for Infectious Disease"/>
            <person name="Wu L."/>
            <person name="Ma J."/>
        </authorList>
    </citation>
    <scope>NUCLEOTIDE SEQUENCE [LARGE SCALE GENOMIC DNA]</scope>
    <source>
        <strain evidence="3">ICMP 6774ER</strain>
    </source>
</reference>
<dbReference type="InterPro" id="IPR009288">
    <property type="entry name" value="AIG2-like_dom"/>
</dbReference>